<protein>
    <recommendedName>
        <fullName evidence="3">DDE Tnp4 domain-containing protein</fullName>
    </recommendedName>
</protein>
<evidence type="ECO:0000313" key="5">
    <source>
        <dbReference type="Proteomes" id="UP001152320"/>
    </source>
</evidence>
<dbReference type="GO" id="GO:0046872">
    <property type="term" value="F:metal ion binding"/>
    <property type="evidence" value="ECO:0007669"/>
    <property type="project" value="UniProtKB-KW"/>
</dbReference>
<comment type="caution">
    <text evidence="4">The sequence shown here is derived from an EMBL/GenBank/DDBJ whole genome shotgun (WGS) entry which is preliminary data.</text>
</comment>
<gene>
    <name evidence="4" type="ORF">HOLleu_40981</name>
</gene>
<evidence type="ECO:0000256" key="1">
    <source>
        <dbReference type="ARBA" id="ARBA00001968"/>
    </source>
</evidence>
<feature type="domain" description="DDE Tnp4" evidence="3">
    <location>
        <begin position="74"/>
        <end position="201"/>
    </location>
</feature>
<proteinExistence type="predicted"/>
<dbReference type="Proteomes" id="UP001152320">
    <property type="component" value="Chromosome 22"/>
</dbReference>
<dbReference type="Pfam" id="PF13359">
    <property type="entry name" value="DDE_Tnp_4"/>
    <property type="match status" value="1"/>
</dbReference>
<dbReference type="InterPro" id="IPR027806">
    <property type="entry name" value="HARBI1_dom"/>
</dbReference>
<dbReference type="OrthoDB" id="10051515at2759"/>
<evidence type="ECO:0000259" key="3">
    <source>
        <dbReference type="Pfam" id="PF13359"/>
    </source>
</evidence>
<evidence type="ECO:0000313" key="4">
    <source>
        <dbReference type="EMBL" id="KAJ8021186.1"/>
    </source>
</evidence>
<name>A0A9Q1BAX7_HOLLE</name>
<accession>A0A9Q1BAX7</accession>
<sequence>MSTWMKPCHSPVTQTSGQRLLKGSWRSGTFRIVAEHWMESMSPVNARQEVDPPISTIKSFIRWCFWPLWTMTINFLWVDIGGRGAESDAQVWNVSDLQEGVVTGDVELPADGPLPYNNQDVPYFFIGDDAFALRKYMMKPYGHRQLSHDERIFNYRLSRARRVVENAFGILANRFQVMLTTMQHKPGTVRLIVTACIILHNLMRIRYPRLQNNMIDGEDENHDLVPGAWRQGRNMRDVQVVKGPNRDTREGKRLRNLIKHWCNSKAGSVPWQEDKI</sequence>
<reference evidence="4" key="1">
    <citation type="submission" date="2021-10" db="EMBL/GenBank/DDBJ databases">
        <title>Tropical sea cucumber genome reveals ecological adaptation and Cuvierian tubules defense mechanism.</title>
        <authorList>
            <person name="Chen T."/>
        </authorList>
    </citation>
    <scope>NUCLEOTIDE SEQUENCE</scope>
    <source>
        <strain evidence="4">Nanhai2018</strain>
        <tissue evidence="4">Muscle</tissue>
    </source>
</reference>
<keyword evidence="5" id="KW-1185">Reference proteome</keyword>
<keyword evidence="2" id="KW-0479">Metal-binding</keyword>
<organism evidence="4 5">
    <name type="scientific">Holothuria leucospilota</name>
    <name type="common">Black long sea cucumber</name>
    <name type="synonym">Mertensiothuria leucospilota</name>
    <dbReference type="NCBI Taxonomy" id="206669"/>
    <lineage>
        <taxon>Eukaryota</taxon>
        <taxon>Metazoa</taxon>
        <taxon>Echinodermata</taxon>
        <taxon>Eleutherozoa</taxon>
        <taxon>Echinozoa</taxon>
        <taxon>Holothuroidea</taxon>
        <taxon>Aspidochirotacea</taxon>
        <taxon>Aspidochirotida</taxon>
        <taxon>Holothuriidae</taxon>
        <taxon>Holothuria</taxon>
    </lineage>
</organism>
<evidence type="ECO:0000256" key="2">
    <source>
        <dbReference type="ARBA" id="ARBA00022723"/>
    </source>
</evidence>
<dbReference type="AlphaFoldDB" id="A0A9Q1BAX7"/>
<comment type="cofactor">
    <cofactor evidence="1">
        <name>a divalent metal cation</name>
        <dbReference type="ChEBI" id="CHEBI:60240"/>
    </cofactor>
</comment>
<dbReference type="EMBL" id="JAIZAY010000022">
    <property type="protein sequence ID" value="KAJ8021186.1"/>
    <property type="molecule type" value="Genomic_DNA"/>
</dbReference>